<name>A0A916YQC1_9BACT</name>
<reference evidence="1" key="1">
    <citation type="journal article" date="2014" name="Int. J. Syst. Evol. Microbiol.">
        <title>Complete genome sequence of Corynebacterium casei LMG S-19264T (=DSM 44701T), isolated from a smear-ripened cheese.</title>
        <authorList>
            <consortium name="US DOE Joint Genome Institute (JGI-PGF)"/>
            <person name="Walter F."/>
            <person name="Albersmeier A."/>
            <person name="Kalinowski J."/>
            <person name="Ruckert C."/>
        </authorList>
    </citation>
    <scope>NUCLEOTIDE SEQUENCE</scope>
    <source>
        <strain evidence="1">CGMCC 1.15958</strain>
    </source>
</reference>
<dbReference type="AlphaFoldDB" id="A0A916YQC1"/>
<protein>
    <submittedName>
        <fullName evidence="1">Uncharacterized protein</fullName>
    </submittedName>
</protein>
<evidence type="ECO:0000313" key="2">
    <source>
        <dbReference type="Proteomes" id="UP000609064"/>
    </source>
</evidence>
<reference evidence="1" key="2">
    <citation type="submission" date="2020-09" db="EMBL/GenBank/DDBJ databases">
        <authorList>
            <person name="Sun Q."/>
            <person name="Zhou Y."/>
        </authorList>
    </citation>
    <scope>NUCLEOTIDE SEQUENCE</scope>
    <source>
        <strain evidence="1">CGMCC 1.15958</strain>
    </source>
</reference>
<keyword evidence="2" id="KW-1185">Reference proteome</keyword>
<proteinExistence type="predicted"/>
<organism evidence="1 2">
    <name type="scientific">Emticicia aquatilis</name>
    <dbReference type="NCBI Taxonomy" id="1537369"/>
    <lineage>
        <taxon>Bacteria</taxon>
        <taxon>Pseudomonadati</taxon>
        <taxon>Bacteroidota</taxon>
        <taxon>Cytophagia</taxon>
        <taxon>Cytophagales</taxon>
        <taxon>Leadbetterellaceae</taxon>
        <taxon>Emticicia</taxon>
    </lineage>
</organism>
<accession>A0A916YQC1</accession>
<gene>
    <name evidence="1" type="ORF">GCM10011514_21070</name>
</gene>
<dbReference type="Proteomes" id="UP000609064">
    <property type="component" value="Unassembled WGS sequence"/>
</dbReference>
<evidence type="ECO:0000313" key="1">
    <source>
        <dbReference type="EMBL" id="GGD56777.1"/>
    </source>
</evidence>
<sequence length="84" mass="9270">MDSYIYEYSFYRNRLRILIKKALSKDESAFIAILIKKNYDGKQGVTGLQPPNEIENENEIVGLQIFVVGVGQVGTGGQVGFGAV</sequence>
<dbReference type="EMBL" id="BMKK01000004">
    <property type="protein sequence ID" value="GGD56777.1"/>
    <property type="molecule type" value="Genomic_DNA"/>
</dbReference>
<comment type="caution">
    <text evidence="1">The sequence shown here is derived from an EMBL/GenBank/DDBJ whole genome shotgun (WGS) entry which is preliminary data.</text>
</comment>